<sequence length="143" mass="16679">METNRIIKLILCFLASLLLSYLLLYLVFGNYTSGYLVLLGCFGMLIFLVLDIQTKVNINFYIKSIVALTINLIIRVHDLNNFQRATNGFEYLDNGVLVKYSHSDDSFRFIEIYDFVLILMVTIIMISIYQILKFLNKKQQNDK</sequence>
<name>A0A4R6XZL1_9GAMM</name>
<feature type="transmembrane region" description="Helical" evidence="1">
    <location>
        <begin position="34"/>
        <end position="53"/>
    </location>
</feature>
<evidence type="ECO:0000256" key="1">
    <source>
        <dbReference type="SAM" id="Phobius"/>
    </source>
</evidence>
<protein>
    <submittedName>
        <fullName evidence="2">Uncharacterized protein</fullName>
    </submittedName>
</protein>
<proteinExistence type="predicted"/>
<gene>
    <name evidence="2" type="ORF">C8D91_0612</name>
</gene>
<keyword evidence="1" id="KW-0812">Transmembrane</keyword>
<dbReference type="EMBL" id="SNZB01000001">
    <property type="protein sequence ID" value="TDR23747.1"/>
    <property type="molecule type" value="Genomic_DNA"/>
</dbReference>
<feature type="transmembrane region" description="Helical" evidence="1">
    <location>
        <begin position="112"/>
        <end position="132"/>
    </location>
</feature>
<feature type="transmembrane region" description="Helical" evidence="1">
    <location>
        <begin position="7"/>
        <end position="28"/>
    </location>
</feature>
<dbReference type="AlphaFoldDB" id="A0A4R6XZL1"/>
<keyword evidence="1" id="KW-0472">Membrane</keyword>
<evidence type="ECO:0000313" key="2">
    <source>
        <dbReference type="EMBL" id="TDR23747.1"/>
    </source>
</evidence>
<comment type="caution">
    <text evidence="2">The sequence shown here is derived from an EMBL/GenBank/DDBJ whole genome shotgun (WGS) entry which is preliminary data.</text>
</comment>
<feature type="transmembrane region" description="Helical" evidence="1">
    <location>
        <begin position="60"/>
        <end position="77"/>
    </location>
</feature>
<accession>A0A4R6XZL1</accession>
<keyword evidence="1" id="KW-1133">Transmembrane helix</keyword>
<dbReference type="Proteomes" id="UP000295724">
    <property type="component" value="Unassembled WGS sequence"/>
</dbReference>
<keyword evidence="3" id="KW-1185">Reference proteome</keyword>
<evidence type="ECO:0000313" key="3">
    <source>
        <dbReference type="Proteomes" id="UP000295724"/>
    </source>
</evidence>
<organism evidence="2 3">
    <name type="scientific">Marinicella litoralis</name>
    <dbReference type="NCBI Taxonomy" id="644220"/>
    <lineage>
        <taxon>Bacteria</taxon>
        <taxon>Pseudomonadati</taxon>
        <taxon>Pseudomonadota</taxon>
        <taxon>Gammaproteobacteria</taxon>
        <taxon>Lysobacterales</taxon>
        <taxon>Marinicellaceae</taxon>
        <taxon>Marinicella</taxon>
    </lineage>
</organism>
<reference evidence="2 3" key="1">
    <citation type="submission" date="2019-03" db="EMBL/GenBank/DDBJ databases">
        <title>Genomic Encyclopedia of Type Strains, Phase IV (KMG-IV): sequencing the most valuable type-strain genomes for metagenomic binning, comparative biology and taxonomic classification.</title>
        <authorList>
            <person name="Goeker M."/>
        </authorList>
    </citation>
    <scope>NUCLEOTIDE SEQUENCE [LARGE SCALE GENOMIC DNA]</scope>
    <source>
        <strain evidence="2 3">DSM 25488</strain>
    </source>
</reference>